<evidence type="ECO:0000313" key="19">
    <source>
        <dbReference type="Proteomes" id="UP000092993"/>
    </source>
</evidence>
<reference evidence="18 19" key="1">
    <citation type="submission" date="2016-03" db="EMBL/GenBank/DDBJ databases">
        <title>Whole genome sequencing of Grifola frondosa 9006-11.</title>
        <authorList>
            <person name="Min B."/>
            <person name="Park H."/>
            <person name="Kim J.-G."/>
            <person name="Cho H."/>
            <person name="Oh Y.-L."/>
            <person name="Kong W.-S."/>
            <person name="Choi I.-G."/>
        </authorList>
    </citation>
    <scope>NUCLEOTIDE SEQUENCE [LARGE SCALE GENOMIC DNA]</scope>
    <source>
        <strain evidence="18 19">9006-11</strain>
    </source>
</reference>
<dbReference type="Pfam" id="PF00082">
    <property type="entry name" value="Peptidase_S8"/>
    <property type="match status" value="1"/>
</dbReference>
<dbReference type="SUPFAM" id="SSF52743">
    <property type="entry name" value="Subtilisin-like"/>
    <property type="match status" value="1"/>
</dbReference>
<dbReference type="PROSITE" id="PS51695">
    <property type="entry name" value="SEDOLISIN"/>
    <property type="match status" value="1"/>
</dbReference>
<dbReference type="SMART" id="SM00944">
    <property type="entry name" value="Pro-kuma_activ"/>
    <property type="match status" value="1"/>
</dbReference>
<evidence type="ECO:0000256" key="12">
    <source>
        <dbReference type="ARBA" id="ARBA00023026"/>
    </source>
</evidence>
<keyword evidence="8 16" id="KW-0732">Signal</keyword>
<feature type="active site" description="Charge relay system" evidence="15">
    <location>
        <position position="295"/>
    </location>
</feature>
<dbReference type="STRING" id="5627.A0A1C7MJT2"/>
<evidence type="ECO:0000256" key="5">
    <source>
        <dbReference type="ARBA" id="ARBA00022525"/>
    </source>
</evidence>
<dbReference type="GO" id="GO:0008240">
    <property type="term" value="F:tripeptidyl-peptidase activity"/>
    <property type="evidence" value="ECO:0007669"/>
    <property type="project" value="UniProtKB-EC"/>
</dbReference>
<dbReference type="PANTHER" id="PTHR14218:SF15">
    <property type="entry name" value="TRIPEPTIDYL-PEPTIDASE 1"/>
    <property type="match status" value="1"/>
</dbReference>
<organism evidence="18 19">
    <name type="scientific">Grifola frondosa</name>
    <name type="common">Maitake</name>
    <name type="synonym">Polyporus frondosus</name>
    <dbReference type="NCBI Taxonomy" id="5627"/>
    <lineage>
        <taxon>Eukaryota</taxon>
        <taxon>Fungi</taxon>
        <taxon>Dikarya</taxon>
        <taxon>Basidiomycota</taxon>
        <taxon>Agaricomycotina</taxon>
        <taxon>Agaricomycetes</taxon>
        <taxon>Polyporales</taxon>
        <taxon>Grifolaceae</taxon>
        <taxon>Grifola</taxon>
    </lineage>
</organism>
<feature type="binding site" evidence="15">
    <location>
        <position position="533"/>
    </location>
    <ligand>
        <name>Ca(2+)</name>
        <dbReference type="ChEBI" id="CHEBI:29108"/>
    </ligand>
</feature>
<dbReference type="OMA" id="ICDRTNP"/>
<keyword evidence="12" id="KW-0843">Virulence</keyword>
<comment type="caution">
    <text evidence="18">The sequence shown here is derived from an EMBL/GenBank/DDBJ whole genome shotgun (WGS) entry which is preliminary data.</text>
</comment>
<keyword evidence="13" id="KW-0865">Zymogen</keyword>
<comment type="cofactor">
    <cofactor evidence="15">
        <name>Ca(2+)</name>
        <dbReference type="ChEBI" id="CHEBI:29108"/>
    </cofactor>
    <text evidence="15">Binds 1 Ca(2+) ion per subunit.</text>
</comment>
<comment type="function">
    <text evidence="2">Secreted tripeptidyl-peptidase which degrades proteins at acidic pHs and is involved in virulence.</text>
</comment>
<evidence type="ECO:0000256" key="16">
    <source>
        <dbReference type="SAM" id="SignalP"/>
    </source>
</evidence>
<dbReference type="Proteomes" id="UP000092993">
    <property type="component" value="Unassembled WGS sequence"/>
</dbReference>
<dbReference type="GO" id="GO:0004252">
    <property type="term" value="F:serine-type endopeptidase activity"/>
    <property type="evidence" value="ECO:0007669"/>
    <property type="project" value="UniProtKB-UniRule"/>
</dbReference>
<evidence type="ECO:0000256" key="7">
    <source>
        <dbReference type="ARBA" id="ARBA00022723"/>
    </source>
</evidence>
<feature type="signal peptide" evidence="16">
    <location>
        <begin position="1"/>
        <end position="17"/>
    </location>
</feature>
<feature type="chain" id="PRO_5008889172" description="tripeptidyl-peptidase II" evidence="16">
    <location>
        <begin position="18"/>
        <end position="573"/>
    </location>
</feature>
<dbReference type="SUPFAM" id="SSF54897">
    <property type="entry name" value="Protease propeptides/inhibitors"/>
    <property type="match status" value="1"/>
</dbReference>
<evidence type="ECO:0000256" key="11">
    <source>
        <dbReference type="ARBA" id="ARBA00022837"/>
    </source>
</evidence>
<keyword evidence="5" id="KW-0964">Secreted</keyword>
<dbReference type="InterPro" id="IPR036852">
    <property type="entry name" value="Peptidase_S8/S53_dom_sf"/>
</dbReference>
<evidence type="ECO:0000259" key="17">
    <source>
        <dbReference type="PROSITE" id="PS51695"/>
    </source>
</evidence>
<protein>
    <recommendedName>
        <fullName evidence="4">tripeptidyl-peptidase II</fullName>
        <ecNumber evidence="4">3.4.14.10</ecNumber>
    </recommendedName>
</protein>
<dbReference type="Pfam" id="PF09286">
    <property type="entry name" value="Pro-kuma_activ"/>
    <property type="match status" value="1"/>
</dbReference>
<evidence type="ECO:0000256" key="15">
    <source>
        <dbReference type="PROSITE-ProRule" id="PRU01032"/>
    </source>
</evidence>
<keyword evidence="19" id="KW-1185">Reference proteome</keyword>
<dbReference type="CDD" id="cd11377">
    <property type="entry name" value="Pro-peptidase_S53"/>
    <property type="match status" value="1"/>
</dbReference>
<dbReference type="CDD" id="cd04056">
    <property type="entry name" value="Peptidases_S53"/>
    <property type="match status" value="1"/>
</dbReference>
<evidence type="ECO:0000256" key="3">
    <source>
        <dbReference type="ARBA" id="ARBA00004239"/>
    </source>
</evidence>
<evidence type="ECO:0000313" key="18">
    <source>
        <dbReference type="EMBL" id="OBZ77185.1"/>
    </source>
</evidence>
<dbReference type="EC" id="3.4.14.10" evidence="4"/>
<evidence type="ECO:0000256" key="1">
    <source>
        <dbReference type="ARBA" id="ARBA00001910"/>
    </source>
</evidence>
<feature type="binding site" evidence="15">
    <location>
        <position position="552"/>
    </location>
    <ligand>
        <name>Ca(2+)</name>
        <dbReference type="ChEBI" id="CHEBI:29108"/>
    </ligand>
</feature>
<name>A0A1C7MJT2_GRIFR</name>
<dbReference type="GO" id="GO:0006508">
    <property type="term" value="P:proteolysis"/>
    <property type="evidence" value="ECO:0007669"/>
    <property type="project" value="UniProtKB-KW"/>
</dbReference>
<keyword evidence="11 15" id="KW-0106">Calcium</keyword>
<comment type="subcellular location">
    <subcellularLocation>
        <location evidence="3">Secreted</location>
        <location evidence="3">Extracellular space</location>
    </subcellularLocation>
</comment>
<evidence type="ECO:0000256" key="10">
    <source>
        <dbReference type="ARBA" id="ARBA00022825"/>
    </source>
</evidence>
<dbReference type="OrthoDB" id="409122at2759"/>
<feature type="binding site" evidence="15">
    <location>
        <position position="534"/>
    </location>
    <ligand>
        <name>Ca(2+)</name>
        <dbReference type="ChEBI" id="CHEBI:29108"/>
    </ligand>
</feature>
<accession>A0A1C7MJT2</accession>
<evidence type="ECO:0000256" key="14">
    <source>
        <dbReference type="ARBA" id="ARBA00023180"/>
    </source>
</evidence>
<dbReference type="GO" id="GO:0005576">
    <property type="term" value="C:extracellular region"/>
    <property type="evidence" value="ECO:0007669"/>
    <property type="project" value="UniProtKB-SubCell"/>
</dbReference>
<keyword evidence="6 15" id="KW-0645">Protease</keyword>
<dbReference type="Gene3D" id="3.40.50.200">
    <property type="entry name" value="Peptidase S8/S53 domain"/>
    <property type="match status" value="1"/>
</dbReference>
<comment type="catalytic activity">
    <reaction evidence="1">
        <text>Release of an N-terminal tripeptide from a polypeptide.</text>
        <dbReference type="EC" id="3.4.14.10"/>
    </reaction>
</comment>
<evidence type="ECO:0000256" key="9">
    <source>
        <dbReference type="ARBA" id="ARBA00022801"/>
    </source>
</evidence>
<proteinExistence type="predicted"/>
<dbReference type="EMBL" id="LUGG01000002">
    <property type="protein sequence ID" value="OBZ77185.1"/>
    <property type="molecule type" value="Genomic_DNA"/>
</dbReference>
<feature type="domain" description="Peptidase S53" evidence="17">
    <location>
        <begin position="220"/>
        <end position="573"/>
    </location>
</feature>
<dbReference type="GO" id="GO:0046872">
    <property type="term" value="F:metal ion binding"/>
    <property type="evidence" value="ECO:0007669"/>
    <property type="project" value="UniProtKB-UniRule"/>
</dbReference>
<evidence type="ECO:0000256" key="2">
    <source>
        <dbReference type="ARBA" id="ARBA00002451"/>
    </source>
</evidence>
<dbReference type="InterPro" id="IPR050819">
    <property type="entry name" value="Tripeptidyl-peptidase_I"/>
</dbReference>
<evidence type="ECO:0000256" key="8">
    <source>
        <dbReference type="ARBA" id="ARBA00022729"/>
    </source>
</evidence>
<feature type="active site" description="Charge relay system" evidence="15">
    <location>
        <position position="491"/>
    </location>
</feature>
<evidence type="ECO:0000256" key="6">
    <source>
        <dbReference type="ARBA" id="ARBA00022670"/>
    </source>
</evidence>
<keyword evidence="9 15" id="KW-0378">Hydrolase</keyword>
<dbReference type="InterPro" id="IPR030400">
    <property type="entry name" value="Sedolisin_dom"/>
</dbReference>
<keyword evidence="10 15" id="KW-0720">Serine protease</keyword>
<keyword evidence="7 15" id="KW-0479">Metal-binding</keyword>
<keyword evidence="14" id="KW-0325">Glycoprotein</keyword>
<evidence type="ECO:0000256" key="13">
    <source>
        <dbReference type="ARBA" id="ARBA00023145"/>
    </source>
</evidence>
<dbReference type="InterPro" id="IPR000209">
    <property type="entry name" value="Peptidase_S8/S53_dom"/>
</dbReference>
<dbReference type="AlphaFoldDB" id="A0A1C7MJT2"/>
<gene>
    <name evidence="18" type="primary">sed3_3</name>
    <name evidence="18" type="ORF">A0H81_01831</name>
</gene>
<dbReference type="FunFam" id="3.40.50.200:FF:000015">
    <property type="entry name" value="Tripeptidyl peptidase A"/>
    <property type="match status" value="1"/>
</dbReference>
<feature type="active site" description="Charge relay system" evidence="15">
    <location>
        <position position="299"/>
    </location>
</feature>
<feature type="binding site" evidence="15">
    <location>
        <position position="554"/>
    </location>
    <ligand>
        <name>Ca(2+)</name>
        <dbReference type="ChEBI" id="CHEBI:29108"/>
    </ligand>
</feature>
<dbReference type="PANTHER" id="PTHR14218">
    <property type="entry name" value="PROTEASE S8 TRIPEPTIDYL PEPTIDASE I CLN2"/>
    <property type="match status" value="1"/>
</dbReference>
<dbReference type="InterPro" id="IPR015366">
    <property type="entry name" value="S53_propep"/>
</dbReference>
<evidence type="ECO:0000256" key="4">
    <source>
        <dbReference type="ARBA" id="ARBA00012462"/>
    </source>
</evidence>
<sequence>MLVANILALSLLTALHATSGICKLLSLPRSRALQLHEKRDVIPLGFTLAGPASPETTLKLRIALVQNNVDGLLNALNDVSTPDGADYGKHLSKTEVEQYVSPKADSLTAVNSWLSANDLNATKLSPAGDWLAIELPVSKANDLFNADFSLFTHESSGVQAIRTMAYSIPASLKGHLNLVYPTTSFPDPSASGSTFVPLKYIKRVESDSSSIPSPLPCGNGTTPACLQALYGIPTTPAVNPSNQLAVTGHFGNIAHYDFLQQFLIDYRPDMNSSTNFTVVSVDDGSNDQSAPSVTEGDLDIQYTVGLATNVPVTYIAVGMNYTDGGLDGYLDMINYLLAQDSPPQVLTTSYGFSESSISQALTNNLCNAYAQLGARGTSILFASGDSGAGCTANSTAFAPTFPSNCPYVTSVGATQGFSPEVAASFSSGGFSNYYSTPSYQKAAVAEYVAQLSGAGTDTRFNVSGRGFPDVSAKGDDFRVWVGSPFASYGTSASSPTFASIIALLNDRLASAGRPPLGFLNPFLYTKGVAALTDIVAGNNTNCNNQGFEATPGWDPVTGLGTPDFAKLLAVVGL</sequence>